<reference evidence="2 3" key="1">
    <citation type="journal article" date="2016" name="Nat. Commun.">
        <title>Thousands of microbial genomes shed light on interconnected biogeochemical processes in an aquifer system.</title>
        <authorList>
            <person name="Anantharaman K."/>
            <person name="Brown C.T."/>
            <person name="Hug L.A."/>
            <person name="Sharon I."/>
            <person name="Castelle C.J."/>
            <person name="Probst A.J."/>
            <person name="Thomas B.C."/>
            <person name="Singh A."/>
            <person name="Wilkins M.J."/>
            <person name="Karaoz U."/>
            <person name="Brodie E.L."/>
            <person name="Williams K.H."/>
            <person name="Hubbard S.S."/>
            <person name="Banfield J.F."/>
        </authorList>
    </citation>
    <scope>NUCLEOTIDE SEQUENCE [LARGE SCALE GENOMIC DNA]</scope>
</reference>
<dbReference type="Proteomes" id="UP000177006">
    <property type="component" value="Unassembled WGS sequence"/>
</dbReference>
<dbReference type="EMBL" id="MEZK01000017">
    <property type="protein sequence ID" value="OGD62770.1"/>
    <property type="molecule type" value="Genomic_DNA"/>
</dbReference>
<protein>
    <submittedName>
        <fullName evidence="2">Uncharacterized protein</fullName>
    </submittedName>
</protein>
<feature type="region of interest" description="Disordered" evidence="1">
    <location>
        <begin position="320"/>
        <end position="363"/>
    </location>
</feature>
<evidence type="ECO:0000256" key="1">
    <source>
        <dbReference type="SAM" id="MobiDB-lite"/>
    </source>
</evidence>
<accession>A0A1F5E622</accession>
<feature type="compositionally biased region" description="Polar residues" evidence="1">
    <location>
        <begin position="285"/>
        <end position="302"/>
    </location>
</feature>
<gene>
    <name evidence="2" type="ORF">A2160_04930</name>
</gene>
<name>A0A1F5E622_9BACT</name>
<dbReference type="AlphaFoldDB" id="A0A1F5E622"/>
<evidence type="ECO:0000313" key="2">
    <source>
        <dbReference type="EMBL" id="OGD62770.1"/>
    </source>
</evidence>
<evidence type="ECO:0000313" key="3">
    <source>
        <dbReference type="Proteomes" id="UP000177006"/>
    </source>
</evidence>
<sequence>MPNDTPIRASTQQFLEIEDIQDDIVLLQDGSCALILQVNAVNFGLLSEGEQDALIYAYAGLLNSLSFPTEILIRSQKKDVSAYLQLLKEQEAKLKKPILVEQMKMYREFVETTVKENDVLDKKFYVSIPFSPLELGVSSTLMQTARPKKGLPFPKSYILERAKTNLYPKRDHLIGQLSRLGLRSKQLSTQELLQLFYSIYNPGSVGQNFVSTQDYATPLVQTATVQNVTPSAPPPNLVAKTSSIPPAINVPSGNPQNPTFARETPKPVVQNQGPTNKLNAAISQTTNPVSSPLPESNRQAQPTGMPVKLNTQETIFTAPPALPNQNINTGSTIQNAENQPGRPWSNQAVNVPPATITTQGKQP</sequence>
<comment type="caution">
    <text evidence="2">The sequence shown here is derived from an EMBL/GenBank/DDBJ whole genome shotgun (WGS) entry which is preliminary data.</text>
</comment>
<feature type="compositionally biased region" description="Polar residues" evidence="1">
    <location>
        <begin position="323"/>
        <end position="363"/>
    </location>
</feature>
<proteinExistence type="predicted"/>
<organism evidence="2 3">
    <name type="scientific">Candidatus Beckwithbacteria bacterium RBG_13_42_9</name>
    <dbReference type="NCBI Taxonomy" id="1797457"/>
    <lineage>
        <taxon>Bacteria</taxon>
        <taxon>Candidatus Beckwithiibacteriota</taxon>
    </lineage>
</organism>
<dbReference type="STRING" id="1797457.A2160_04930"/>
<feature type="region of interest" description="Disordered" evidence="1">
    <location>
        <begin position="285"/>
        <end position="304"/>
    </location>
</feature>